<dbReference type="KEGG" id="cprv:CYPRO_0263"/>
<dbReference type="PROSITE" id="PS50005">
    <property type="entry name" value="TPR"/>
    <property type="match status" value="1"/>
</dbReference>
<dbReference type="EMBL" id="CP027806">
    <property type="protein sequence ID" value="AXI99550.1"/>
    <property type="molecule type" value="Genomic_DNA"/>
</dbReference>
<evidence type="ECO:0000256" key="1">
    <source>
        <dbReference type="PROSITE-ProRule" id="PRU00339"/>
    </source>
</evidence>
<evidence type="ECO:0008006" key="6">
    <source>
        <dbReference type="Google" id="ProtNLM"/>
    </source>
</evidence>
<feature type="compositionally biased region" description="Polar residues" evidence="2">
    <location>
        <begin position="97"/>
        <end position="109"/>
    </location>
</feature>
<keyword evidence="3" id="KW-0472">Membrane</keyword>
<dbReference type="Gene3D" id="1.25.40.10">
    <property type="entry name" value="Tetratricopeptide repeat domain"/>
    <property type="match status" value="1"/>
</dbReference>
<sequence length="333" mass="38146">MKDQSKNKLIETAHKKIDRYLSGKMTAKETEAFWVFLIENPEFRDHLHLEANLRHLAATEPAKLEELLQEAEASLQADDALASSQAESEAVPYSAKPTLSSSEKPQSQPSMHKIKPYLSWIAAAAAVLLLVWGLNLLSVSSQTGEQARMALIDRLDVPHHADYLFYEPIDAFRNDDPADRLEEIIDLSLLLAFSASYEEALELYEEVIEFYPDDPRVSVIYLNKGLTEYNLERWDAAVTSFQRTLSFDDTELYVREKANWFMANAYIEQGLLFRALRPLRLVAEKQGQFGNDASEFLSLIRPFLLDEYIQHVDGDFDFETFDGYEFLEDVDLD</sequence>
<keyword evidence="1" id="KW-0802">TPR repeat</keyword>
<evidence type="ECO:0000313" key="5">
    <source>
        <dbReference type="Proteomes" id="UP000254808"/>
    </source>
</evidence>
<dbReference type="InterPro" id="IPR019734">
    <property type="entry name" value="TPR_rpt"/>
</dbReference>
<dbReference type="RefSeq" id="WP_114982817.1">
    <property type="nucleotide sequence ID" value="NZ_CP027806.1"/>
</dbReference>
<feature type="region of interest" description="Disordered" evidence="2">
    <location>
        <begin position="86"/>
        <end position="109"/>
    </location>
</feature>
<evidence type="ECO:0000256" key="3">
    <source>
        <dbReference type="SAM" id="Phobius"/>
    </source>
</evidence>
<keyword evidence="3" id="KW-1133">Transmembrane helix</keyword>
<feature type="transmembrane region" description="Helical" evidence="3">
    <location>
        <begin position="117"/>
        <end position="137"/>
    </location>
</feature>
<dbReference type="AlphaFoldDB" id="A0A345UGE9"/>
<evidence type="ECO:0000256" key="2">
    <source>
        <dbReference type="SAM" id="MobiDB-lite"/>
    </source>
</evidence>
<keyword evidence="3" id="KW-0812">Transmembrane</keyword>
<reference evidence="4 5" key="1">
    <citation type="submission" date="2018-03" db="EMBL/GenBank/DDBJ databases">
        <title>Phenotypic and genomic properties of Cyclonatronum proteinivorum gen. nov., sp. nov., a haloalkaliphilic bacteroidete from soda lakes possessing Na+-translocating rhodopsin.</title>
        <authorList>
            <person name="Toshchakov S.V."/>
            <person name="Korzhenkov A."/>
            <person name="Samarov N.I."/>
            <person name="Kublanov I.V."/>
            <person name="Muntyan M.S."/>
            <person name="Sorokin D.Y."/>
        </authorList>
    </citation>
    <scope>NUCLEOTIDE SEQUENCE [LARGE SCALE GENOMIC DNA]</scope>
    <source>
        <strain evidence="4 5">Omega</strain>
    </source>
</reference>
<protein>
    <recommendedName>
        <fullName evidence="6">Tetratricopeptide repeat-containing protein</fullName>
    </recommendedName>
</protein>
<gene>
    <name evidence="4" type="ORF">CYPRO_0263</name>
</gene>
<proteinExistence type="predicted"/>
<dbReference type="SMART" id="SM00028">
    <property type="entry name" value="TPR"/>
    <property type="match status" value="2"/>
</dbReference>
<dbReference type="SUPFAM" id="SSF48452">
    <property type="entry name" value="TPR-like"/>
    <property type="match status" value="1"/>
</dbReference>
<accession>A0A345UGE9</accession>
<feature type="repeat" description="TPR" evidence="1">
    <location>
        <begin position="181"/>
        <end position="214"/>
    </location>
</feature>
<dbReference type="Proteomes" id="UP000254808">
    <property type="component" value="Chromosome"/>
</dbReference>
<name>A0A345UGE9_9BACT</name>
<organism evidence="4 5">
    <name type="scientific">Cyclonatronum proteinivorum</name>
    <dbReference type="NCBI Taxonomy" id="1457365"/>
    <lineage>
        <taxon>Bacteria</taxon>
        <taxon>Pseudomonadati</taxon>
        <taxon>Balneolota</taxon>
        <taxon>Balneolia</taxon>
        <taxon>Balneolales</taxon>
        <taxon>Cyclonatronaceae</taxon>
        <taxon>Cyclonatronum</taxon>
    </lineage>
</organism>
<evidence type="ECO:0000313" key="4">
    <source>
        <dbReference type="EMBL" id="AXI99550.1"/>
    </source>
</evidence>
<keyword evidence="5" id="KW-1185">Reference proteome</keyword>
<dbReference type="InterPro" id="IPR011990">
    <property type="entry name" value="TPR-like_helical_dom_sf"/>
</dbReference>